<keyword evidence="2" id="KW-1185">Reference proteome</keyword>
<dbReference type="Gene3D" id="3.40.50.450">
    <property type="match status" value="1"/>
</dbReference>
<evidence type="ECO:0008006" key="3">
    <source>
        <dbReference type="Google" id="ProtNLM"/>
    </source>
</evidence>
<evidence type="ECO:0000313" key="1">
    <source>
        <dbReference type="EMBL" id="MEU0709012.1"/>
    </source>
</evidence>
<name>A0ABV2W645_9ACTN</name>
<organism evidence="1 2">
    <name type="scientific">Streptomyces lavendulocolor</name>
    <dbReference type="NCBI Taxonomy" id="67316"/>
    <lineage>
        <taxon>Bacteria</taxon>
        <taxon>Bacillati</taxon>
        <taxon>Actinomycetota</taxon>
        <taxon>Actinomycetes</taxon>
        <taxon>Kitasatosporales</taxon>
        <taxon>Streptomycetaceae</taxon>
        <taxon>Streptomyces</taxon>
    </lineage>
</organism>
<evidence type="ECO:0000313" key="2">
    <source>
        <dbReference type="Proteomes" id="UP001550378"/>
    </source>
</evidence>
<dbReference type="EMBL" id="JBEXZR010000013">
    <property type="protein sequence ID" value="MEU0709012.1"/>
    <property type="molecule type" value="Genomic_DNA"/>
</dbReference>
<reference evidence="1 2" key="1">
    <citation type="submission" date="2024-06" db="EMBL/GenBank/DDBJ databases">
        <title>The Natural Products Discovery Center: Release of the First 8490 Sequenced Strains for Exploring Actinobacteria Biosynthetic Diversity.</title>
        <authorList>
            <person name="Kalkreuter E."/>
            <person name="Kautsar S.A."/>
            <person name="Yang D."/>
            <person name="Bader C.D."/>
            <person name="Teijaro C.N."/>
            <person name="Fluegel L."/>
            <person name="Davis C.M."/>
            <person name="Simpson J.R."/>
            <person name="Lauterbach L."/>
            <person name="Steele A.D."/>
            <person name="Gui C."/>
            <person name="Meng S."/>
            <person name="Li G."/>
            <person name="Viehrig K."/>
            <person name="Ye F."/>
            <person name="Su P."/>
            <person name="Kiefer A.F."/>
            <person name="Nichols A."/>
            <person name="Cepeda A.J."/>
            <person name="Yan W."/>
            <person name="Fan B."/>
            <person name="Jiang Y."/>
            <person name="Adhikari A."/>
            <person name="Zheng C.-J."/>
            <person name="Schuster L."/>
            <person name="Cowan T.M."/>
            <person name="Smanski M.J."/>
            <person name="Chevrette M.G."/>
            <person name="De Carvalho L.P.S."/>
            <person name="Shen B."/>
        </authorList>
    </citation>
    <scope>NUCLEOTIDE SEQUENCE [LARGE SCALE GENOMIC DNA]</scope>
    <source>
        <strain evidence="1 2">NPDC006337</strain>
    </source>
</reference>
<gene>
    <name evidence="1" type="ORF">ABZ508_16785</name>
</gene>
<proteinExistence type="predicted"/>
<comment type="caution">
    <text evidence="1">The sequence shown here is derived from an EMBL/GenBank/DDBJ whole genome shotgun (WGS) entry which is preliminary data.</text>
</comment>
<sequence length="167" mass="17868">MRRIGVTGHRDIPDELHAHVREALLAAVRAAVRAAGRHPGGGVEALSSLAAGADQMFADAALACGAELTAVIPSGDYEDGFADPGELARYHWLRKRATREVRMDYPRSTDEAYYAAGTYIADHCDRLLAVWDGRPARGLGGTGDIVGYARGLGKPVTVIWRAGVERS</sequence>
<dbReference type="RefSeq" id="WP_359656948.1">
    <property type="nucleotide sequence ID" value="NZ_JBEXZM010000020.1"/>
</dbReference>
<dbReference type="Proteomes" id="UP001550378">
    <property type="component" value="Unassembled WGS sequence"/>
</dbReference>
<protein>
    <recommendedName>
        <fullName evidence="3">DUF1273 family protein</fullName>
    </recommendedName>
</protein>
<accession>A0ABV2W645</accession>
<dbReference type="SUPFAM" id="SSF102405">
    <property type="entry name" value="MCP/YpsA-like"/>
    <property type="match status" value="1"/>
</dbReference>